<evidence type="ECO:0000313" key="3">
    <source>
        <dbReference type="RefSeq" id="XP_013764339.1"/>
    </source>
</evidence>
<feature type="compositionally biased region" description="Basic and acidic residues" evidence="1">
    <location>
        <begin position="525"/>
        <end position="537"/>
    </location>
</feature>
<feature type="compositionally biased region" description="Acidic residues" evidence="1">
    <location>
        <begin position="413"/>
        <end position="471"/>
    </location>
</feature>
<feature type="compositionally biased region" description="Basic and acidic residues" evidence="1">
    <location>
        <begin position="15"/>
        <end position="38"/>
    </location>
</feature>
<feature type="region of interest" description="Disordered" evidence="1">
    <location>
        <begin position="1"/>
        <end position="41"/>
    </location>
</feature>
<dbReference type="Proteomes" id="UP000695023">
    <property type="component" value="Unplaced"/>
</dbReference>
<feature type="compositionally biased region" description="Basic and acidic residues" evidence="1">
    <location>
        <begin position="633"/>
        <end position="643"/>
    </location>
</feature>
<feature type="compositionally biased region" description="Pro residues" evidence="1">
    <location>
        <begin position="91"/>
        <end position="109"/>
    </location>
</feature>
<evidence type="ECO:0000256" key="1">
    <source>
        <dbReference type="SAM" id="MobiDB-lite"/>
    </source>
</evidence>
<protein>
    <submittedName>
        <fullName evidence="3">Golgin subfamily A member 6-like protein 22</fullName>
    </submittedName>
</protein>
<dbReference type="AlphaFoldDB" id="A0A9Y6M8C5"/>
<feature type="compositionally biased region" description="Polar residues" evidence="1">
    <location>
        <begin position="1"/>
        <end position="13"/>
    </location>
</feature>
<feature type="compositionally biased region" description="Acidic residues" evidence="1">
    <location>
        <begin position="568"/>
        <end position="605"/>
    </location>
</feature>
<feature type="region of interest" description="Disordered" evidence="1">
    <location>
        <begin position="75"/>
        <end position="121"/>
    </location>
</feature>
<feature type="compositionally biased region" description="Acidic residues" evidence="1">
    <location>
        <begin position="506"/>
        <end position="524"/>
    </location>
</feature>
<feature type="compositionally biased region" description="Acidic residues" evidence="1">
    <location>
        <begin position="644"/>
        <end position="654"/>
    </location>
</feature>
<gene>
    <name evidence="3" type="primary">LOC102211741</name>
</gene>
<feature type="region of interest" description="Disordered" evidence="1">
    <location>
        <begin position="410"/>
        <end position="661"/>
    </location>
</feature>
<dbReference type="PANTHER" id="PTHR22175">
    <property type="entry name" value="SMALL ACIDIC PROTEIN-RELATED"/>
    <property type="match status" value="1"/>
</dbReference>
<dbReference type="RefSeq" id="XP_013764339.1">
    <property type="nucleotide sequence ID" value="XM_013908885.1"/>
</dbReference>
<feature type="compositionally biased region" description="Acidic residues" evidence="1">
    <location>
        <begin position="480"/>
        <end position="492"/>
    </location>
</feature>
<name>A0A9Y6M8C5_9CICH</name>
<organism evidence="2 3">
    <name type="scientific">Pundamilia nyererei</name>
    <dbReference type="NCBI Taxonomy" id="303518"/>
    <lineage>
        <taxon>Eukaryota</taxon>
        <taxon>Metazoa</taxon>
        <taxon>Chordata</taxon>
        <taxon>Craniata</taxon>
        <taxon>Vertebrata</taxon>
        <taxon>Euteleostomi</taxon>
        <taxon>Actinopterygii</taxon>
        <taxon>Neopterygii</taxon>
        <taxon>Teleostei</taxon>
        <taxon>Neoteleostei</taxon>
        <taxon>Acanthomorphata</taxon>
        <taxon>Ovalentaria</taxon>
        <taxon>Cichlomorphae</taxon>
        <taxon>Cichliformes</taxon>
        <taxon>Cichlidae</taxon>
        <taxon>African cichlids</taxon>
        <taxon>Pseudocrenilabrinae</taxon>
        <taxon>Haplochromini</taxon>
        <taxon>Pundamilia</taxon>
    </lineage>
</organism>
<feature type="compositionally biased region" description="Acidic residues" evidence="1">
    <location>
        <begin position="538"/>
        <end position="558"/>
    </location>
</feature>
<dbReference type="InterPro" id="IPR026714">
    <property type="entry name" value="SMAP"/>
</dbReference>
<accession>A0A9Y6M8C5</accession>
<feature type="compositionally biased region" description="Acidic residues" evidence="1">
    <location>
        <begin position="613"/>
        <end position="632"/>
    </location>
</feature>
<dbReference type="GeneID" id="102211741"/>
<proteinExistence type="predicted"/>
<feature type="compositionally biased region" description="Basic and acidic residues" evidence="1">
    <location>
        <begin position="493"/>
        <end position="505"/>
    </location>
</feature>
<reference evidence="3" key="1">
    <citation type="submission" date="2025-08" db="UniProtKB">
        <authorList>
            <consortium name="RefSeq"/>
        </authorList>
    </citation>
    <scope>IDENTIFICATION</scope>
</reference>
<keyword evidence="2" id="KW-1185">Reference proteome</keyword>
<dbReference type="PANTHER" id="PTHR22175:SF0">
    <property type="entry name" value="SMALL ACIDIC PROTEIN"/>
    <property type="match status" value="1"/>
</dbReference>
<sequence length="754" mass="88721">MLSTKGEQRTFSNGRLRDQWEKRAQSIADDNKKEEQWKQKSSTNLLLSKWNYHWLVANGDKMKDGMSEFKRVTSGAAEAEKNKPRIRFKVVPPPPKPKADPPPPPPPPRRSTSPRLRRQKRKVEVDAFRICWKDSWMSLKPPKYLFLKAQELQTRILGFTTIELTKNSKYKAKGSGLKGEWMFPAHKWYQSWKQVKSPGQVELSEAKQFHWDILFQRENVCKVAIETYSLPVWAGTWKIMNFPFRQEKKDWDYIWTDYQQNLTNNFDQIQQLEEEDEPFDWEDSWKMSGADFETNDFTDDETLSESSFSADAEVMMTITDVCVPGWSKSWLLSAAPPEEGEERQKSWSTCWGYKQQLRWCKASVNSNHQHSAMLERKRKATNFLLTSELDEEMTDTTEWMEAWKAPRGWFKVEEEETEEEEEAEEIYVKGEEDDEGVNNEDGDMDEEEEDGNLDGVEEDEGEEEEEEEYEDTDNKKEGKEEDNEEEQDEDGGREDGNKKGNQKDDNETDNDEEEKEEEEVEEGDEKTKVEKQEKDTNENDEGEVEEEEQDSELNEDERDDKVEKLNEEGTDEEEENEGNNVDSEDEEEEKEEEDEADNDQESDEDGKDREENENVDEEEGGVILEKDEEEIKENDKKADHHKDEEEEEEDEEKEAGEKENEAEFHKLNACFPSWKQSWMVAVAHRGGCDAEDEAYEEGEESELRAWKDSWRICRYRKPDDDDVVCFSMEHRSQRYMGLTHEEDSMPNNADQRYF</sequence>
<evidence type="ECO:0000313" key="2">
    <source>
        <dbReference type="Proteomes" id="UP000695023"/>
    </source>
</evidence>